<comment type="subunit">
    <text evidence="3">Supercomplex made of cofactors A to E. Cofactors A and D function by capturing and stabilizing tubulin in a quasi-native conformation. Cofactor E binds to the cofactor D-tubulin complex; interaction with cofactor C then causes the release of tubulin polypeptides that are committed to the native state.</text>
</comment>
<comment type="subcellular location">
    <subcellularLocation>
        <location evidence="3">Cytoplasm</location>
        <location evidence="3">Cytoskeleton</location>
    </subcellularLocation>
</comment>
<comment type="caution">
    <text evidence="5">The sequence shown here is derived from an EMBL/GenBank/DDBJ whole genome shotgun (WGS) entry which is preliminary data.</text>
</comment>
<evidence type="ECO:0000256" key="3">
    <source>
        <dbReference type="RuleBase" id="RU364030"/>
    </source>
</evidence>
<feature type="coiled-coil region" evidence="4">
    <location>
        <begin position="31"/>
        <end position="68"/>
    </location>
</feature>
<dbReference type="Gene3D" id="1.20.58.90">
    <property type="match status" value="1"/>
</dbReference>
<keyword evidence="4" id="KW-0175">Coiled coil</keyword>
<organism evidence="5 6">
    <name type="scientific">Boothiomyces macroporosus</name>
    <dbReference type="NCBI Taxonomy" id="261099"/>
    <lineage>
        <taxon>Eukaryota</taxon>
        <taxon>Fungi</taxon>
        <taxon>Fungi incertae sedis</taxon>
        <taxon>Chytridiomycota</taxon>
        <taxon>Chytridiomycota incertae sedis</taxon>
        <taxon>Chytridiomycetes</taxon>
        <taxon>Rhizophydiales</taxon>
        <taxon>Terramycetaceae</taxon>
        <taxon>Boothiomyces</taxon>
    </lineage>
</organism>
<dbReference type="PANTHER" id="PTHR21500">
    <property type="entry name" value="TUBULIN-SPECIFIC CHAPERONE A"/>
    <property type="match status" value="1"/>
</dbReference>
<dbReference type="InterPro" id="IPR036126">
    <property type="entry name" value="TBCA_sf"/>
</dbReference>
<dbReference type="PANTHER" id="PTHR21500:SF0">
    <property type="entry name" value="TUBULIN-SPECIFIC CHAPERONE A"/>
    <property type="match status" value="1"/>
</dbReference>
<evidence type="ECO:0000256" key="2">
    <source>
        <dbReference type="ARBA" id="ARBA00023186"/>
    </source>
</evidence>
<sequence>MLKKQSATKKPITLRDIKIKSGVVKRTGQELGMYEKEAQKQKDHIQRLQDQNADIHDINKQKEVLEETLMMLPDTKKRLFAAYKDLVEMLQDASIDHESEEVVLAKSIVENAAPLVA</sequence>
<evidence type="ECO:0000256" key="1">
    <source>
        <dbReference type="ARBA" id="ARBA00006806"/>
    </source>
</evidence>
<dbReference type="GO" id="GO:0005874">
    <property type="term" value="C:microtubule"/>
    <property type="evidence" value="ECO:0007669"/>
    <property type="project" value="UniProtKB-KW"/>
</dbReference>
<dbReference type="Proteomes" id="UP001210925">
    <property type="component" value="Unassembled WGS sequence"/>
</dbReference>
<dbReference type="SUPFAM" id="SSF46988">
    <property type="entry name" value="Tubulin chaperone cofactor A"/>
    <property type="match status" value="1"/>
</dbReference>
<evidence type="ECO:0000256" key="4">
    <source>
        <dbReference type="SAM" id="Coils"/>
    </source>
</evidence>
<keyword evidence="3" id="KW-0206">Cytoskeleton</keyword>
<dbReference type="GO" id="GO:0007021">
    <property type="term" value="P:tubulin complex assembly"/>
    <property type="evidence" value="ECO:0007669"/>
    <property type="project" value="UniProtKB-UniRule"/>
</dbReference>
<dbReference type="EMBL" id="JADGKB010000141">
    <property type="protein sequence ID" value="KAJ3252442.1"/>
    <property type="molecule type" value="Genomic_DNA"/>
</dbReference>
<dbReference type="Pfam" id="PF02970">
    <property type="entry name" value="TBCA"/>
    <property type="match status" value="1"/>
</dbReference>
<gene>
    <name evidence="5" type="ORF">HK103_001561</name>
</gene>
<keyword evidence="2 3" id="KW-0143">Chaperone</keyword>
<evidence type="ECO:0000313" key="5">
    <source>
        <dbReference type="EMBL" id="KAJ3252442.1"/>
    </source>
</evidence>
<dbReference type="InterPro" id="IPR004226">
    <property type="entry name" value="TBCA"/>
</dbReference>
<dbReference type="GO" id="GO:0007023">
    <property type="term" value="P:post-chaperonin tubulin folding pathway"/>
    <property type="evidence" value="ECO:0007669"/>
    <property type="project" value="UniProtKB-UniRule"/>
</dbReference>
<proteinExistence type="inferred from homology"/>
<evidence type="ECO:0000313" key="6">
    <source>
        <dbReference type="Proteomes" id="UP001210925"/>
    </source>
</evidence>
<keyword evidence="6" id="KW-1185">Reference proteome</keyword>
<keyword evidence="3" id="KW-0493">Microtubule</keyword>
<dbReference type="GO" id="GO:0048487">
    <property type="term" value="F:beta-tubulin binding"/>
    <property type="evidence" value="ECO:0007669"/>
    <property type="project" value="InterPro"/>
</dbReference>
<name>A0AAD5UAR2_9FUNG</name>
<accession>A0AAD5UAR2</accession>
<protein>
    <recommendedName>
        <fullName evidence="3">Tubulin-specific chaperone A</fullName>
    </recommendedName>
</protein>
<keyword evidence="3" id="KW-0963">Cytoplasm</keyword>
<dbReference type="AlphaFoldDB" id="A0AAD5UAR2"/>
<comment type="similarity">
    <text evidence="1 3">Belongs to the TBCA family.</text>
</comment>
<reference evidence="5" key="1">
    <citation type="submission" date="2020-05" db="EMBL/GenBank/DDBJ databases">
        <title>Phylogenomic resolution of chytrid fungi.</title>
        <authorList>
            <person name="Stajich J.E."/>
            <person name="Amses K."/>
            <person name="Simmons R."/>
            <person name="Seto K."/>
            <person name="Myers J."/>
            <person name="Bonds A."/>
            <person name="Quandt C.A."/>
            <person name="Barry K."/>
            <person name="Liu P."/>
            <person name="Grigoriev I."/>
            <person name="Longcore J.E."/>
            <person name="James T.Y."/>
        </authorList>
    </citation>
    <scope>NUCLEOTIDE SEQUENCE</scope>
    <source>
        <strain evidence="5">PLAUS21</strain>
    </source>
</reference>
<dbReference type="GO" id="GO:0005829">
    <property type="term" value="C:cytosol"/>
    <property type="evidence" value="ECO:0007669"/>
    <property type="project" value="TreeGrafter"/>
</dbReference>